<dbReference type="InterPro" id="IPR054843">
    <property type="entry name" value="Slam_hemophilin_C"/>
</dbReference>
<gene>
    <name evidence="4" type="ORF">ATN00_02130</name>
</gene>
<dbReference type="InterPro" id="IPR054536">
    <property type="entry name" value="HphA_C"/>
</dbReference>
<dbReference type="Pfam" id="PF22829">
    <property type="entry name" value="HphA_C"/>
    <property type="match status" value="1"/>
</dbReference>
<dbReference type="STRING" id="1332080.ATN00_02130"/>
<protein>
    <submittedName>
        <fullName evidence="4">Uncharacterized protein</fullName>
    </submittedName>
</protein>
<dbReference type="InterPro" id="IPR054535">
    <property type="entry name" value="HphA_N"/>
</dbReference>
<dbReference type="AlphaFoldDB" id="A0A0S3EV26"/>
<dbReference type="Gene3D" id="2.40.160.90">
    <property type="match status" value="1"/>
</dbReference>
<keyword evidence="1" id="KW-0732">Signal</keyword>
<evidence type="ECO:0000313" key="4">
    <source>
        <dbReference type="EMBL" id="ALR19279.1"/>
    </source>
</evidence>
<dbReference type="RefSeq" id="WP_062061498.1">
    <property type="nucleotide sequence ID" value="NZ_CP013264.1"/>
</dbReference>
<evidence type="ECO:0000256" key="1">
    <source>
        <dbReference type="SAM" id="SignalP"/>
    </source>
</evidence>
<dbReference type="OrthoDB" id="8607327at2"/>
<dbReference type="KEGG" id="sbd:ATN00_02130"/>
<proteinExistence type="predicted"/>
<evidence type="ECO:0000259" key="2">
    <source>
        <dbReference type="Pfam" id="PF22828"/>
    </source>
</evidence>
<feature type="domain" description="HphA N-terminal heme-binding" evidence="2">
    <location>
        <begin position="23"/>
        <end position="129"/>
    </location>
</feature>
<organism evidence="4 5">
    <name type="scientific">Sphingobium baderi</name>
    <dbReference type="NCBI Taxonomy" id="1332080"/>
    <lineage>
        <taxon>Bacteria</taxon>
        <taxon>Pseudomonadati</taxon>
        <taxon>Pseudomonadota</taxon>
        <taxon>Alphaproteobacteria</taxon>
        <taxon>Sphingomonadales</taxon>
        <taxon>Sphingomonadaceae</taxon>
        <taxon>Sphingobium</taxon>
    </lineage>
</organism>
<dbReference type="Proteomes" id="UP000056968">
    <property type="component" value="Chromosome"/>
</dbReference>
<dbReference type="InterPro" id="IPR011250">
    <property type="entry name" value="OMP/PagP_B-barrel"/>
</dbReference>
<keyword evidence="5" id="KW-1185">Reference proteome</keyword>
<feature type="signal peptide" evidence="1">
    <location>
        <begin position="1"/>
        <end position="25"/>
    </location>
</feature>
<dbReference type="NCBIfam" id="NF041636">
    <property type="entry name" value="slam_lipo"/>
    <property type="match status" value="1"/>
</dbReference>
<feature type="chain" id="PRO_5006611714" evidence="1">
    <location>
        <begin position="26"/>
        <end position="258"/>
    </location>
</feature>
<feature type="domain" description="HphA C-terminal" evidence="3">
    <location>
        <begin position="140"/>
        <end position="257"/>
    </location>
</feature>
<dbReference type="SUPFAM" id="SSF56925">
    <property type="entry name" value="OMPA-like"/>
    <property type="match status" value="1"/>
</dbReference>
<dbReference type="EMBL" id="CP013264">
    <property type="protein sequence ID" value="ALR19279.1"/>
    <property type="molecule type" value="Genomic_DNA"/>
</dbReference>
<evidence type="ECO:0000313" key="5">
    <source>
        <dbReference type="Proteomes" id="UP000056968"/>
    </source>
</evidence>
<name>A0A0S3EV26_9SPHN</name>
<evidence type="ECO:0000259" key="3">
    <source>
        <dbReference type="Pfam" id="PF22829"/>
    </source>
</evidence>
<reference evidence="4 5" key="1">
    <citation type="submission" date="2015-11" db="EMBL/GenBank/DDBJ databases">
        <title>A Two-component Flavoprotein Monooxygenase System MeaXY Responsible for para-Hydroxylation of 2-Methyl-6-ethylaniline and 2,6-Diethylaniline in Sphingobium baderi DE-13.</title>
        <authorList>
            <person name="Cheng M."/>
            <person name="Meng Q."/>
            <person name="Yang Y."/>
            <person name="Chu C."/>
            <person name="Yan X."/>
            <person name="He J."/>
            <person name="Li S."/>
        </authorList>
    </citation>
    <scope>NUCLEOTIDE SEQUENCE [LARGE SCALE GENOMIC DNA]</scope>
    <source>
        <strain evidence="4 5">DE-13</strain>
    </source>
</reference>
<accession>A0A0S3EV26</accession>
<sequence>MKLSNLNRIAIALAASAFFAGTAHAGIYGASSDTSEVVVGTSTVNGGPHVSGRPGIAVPATGLSNLVDFQGLQSSVGTDGNGVSTINAGTSVPTDHSNLGVFHFAKVGSANLYFGEWSQTSSVGDGTHTVYYAGDDGGTTTVPTSGSATYSVKGVSDYANKGLLTGTFTANFGSGTSGTLTGSIANSGSGYAVNIGTATIAGTNFAGTGATATQSGSTVASSGIVSGRFFGANAAALAGIVNFSSARQYNTAFGGTKN</sequence>
<dbReference type="Pfam" id="PF22828">
    <property type="entry name" value="HphA_N"/>
    <property type="match status" value="1"/>
</dbReference>